<keyword evidence="1" id="KW-0472">Membrane</keyword>
<dbReference type="SUPFAM" id="SSF52317">
    <property type="entry name" value="Class I glutamine amidotransferase-like"/>
    <property type="match status" value="1"/>
</dbReference>
<sequence>MIGAVGFLAPWMLAALAALPIIWLILRLTPPKPRRIVFPPTRMLFGLDERENTPARTPWWLTALRLALIALLILALAEPILRPDQRLASGQSPLLLVLDNGWDTASDFRERVAVAETAVAEAQRDGRPVALVATADPRADLIAATDAATAARRLAAIEPQPYLPDRALAAERIANADGADSMDVLWIAGRIDDGGAAELAGVLDKVGRSARLLQSDRPGLVMLPPENAADAVHVPVVRFGAATDAMIAGFDDEGRRIVETQAAFADGDRAEGLIELPADLRNDLARLVVSGEASAGAVQLLDANWRRKSVGLVVGEAGRRAQPLLSPLTYVERALEPRADLLRPSAPGTSASLDQLMKAGASVIVLTETGNLPQETTEALLKWIEAGGTLVRFASSNISGSDERLLPVRLREGERALGGSLSWEEPQPIGSFPAAGAFGRIGVPKDVVVNRQVLADPVALEEAEVWAELRDGTPLVTARNQGRGRIVLFHVTAEPGWSNLPISGAFVEMLTAIVNTAGTIETGTGAAPRAANETAADSQPWRPEQVLDGYGRLGRPGPNAKLLAAMADARPGPDSPPGLYTRAGTLRALNAVGPNTALAPLDPVRLRWTGDLGSLEPGRAWPIWPYLLAAAALLAILDGLAVLWLSGRLVRRLAGTAALVLAASLLALPTERARAQSGAEMEAALTGTLQTRLAYVVTGDPSIDDTSRAGLEGLTRYLASRTALEPGEPVAIDIGTDELAFFSLLYWPIDATAPVPQPAVMARVDAFMKNGGTILFDTRDAGGAIVPGAGGTTPETQKLRAILAQVDVPPLEPVPPDHVLGKAFYLLRDFPGRWDTSQLWVESIGDTPRDSNRPVRGGDGVSPILITGNDFAAAWAIDENGRYLYPTVPADPRQRDMAFRTGVNIVMYCFTGNYKADQVHVPALLERLGQ</sequence>
<protein>
    <submittedName>
        <fullName evidence="4">DUF4159 domain-containing protein</fullName>
    </submittedName>
</protein>
<reference evidence="4" key="1">
    <citation type="submission" date="2019-03" db="EMBL/GenBank/DDBJ databases">
        <title>Afifella sp. nov., isolated from activated sludge.</title>
        <authorList>
            <person name="Li Q."/>
            <person name="Liu Y."/>
        </authorList>
    </citation>
    <scope>NUCLEOTIDE SEQUENCE</scope>
    <source>
        <strain evidence="4">L72</strain>
    </source>
</reference>
<feature type="transmembrane region" description="Helical" evidence="1">
    <location>
        <begin position="653"/>
        <end position="670"/>
    </location>
</feature>
<feature type="transmembrane region" description="Helical" evidence="1">
    <location>
        <begin position="6"/>
        <end position="26"/>
    </location>
</feature>
<dbReference type="InterPro" id="IPR029062">
    <property type="entry name" value="Class_I_gatase-like"/>
</dbReference>
<dbReference type="InterPro" id="IPR025297">
    <property type="entry name" value="DUF4159"/>
</dbReference>
<dbReference type="AlphaFoldDB" id="A0A964T2H2"/>
<evidence type="ECO:0000313" key="5">
    <source>
        <dbReference type="Proteomes" id="UP000773614"/>
    </source>
</evidence>
<gene>
    <name evidence="4" type="ORF">E4O86_03205</name>
</gene>
<evidence type="ECO:0000259" key="3">
    <source>
        <dbReference type="Pfam" id="PF13709"/>
    </source>
</evidence>
<dbReference type="InterPro" id="IPR024163">
    <property type="entry name" value="Aerotolerance_reg_N"/>
</dbReference>
<feature type="domain" description="DUF4159" evidence="3">
    <location>
        <begin position="692"/>
        <end position="909"/>
    </location>
</feature>
<dbReference type="Proteomes" id="UP000773614">
    <property type="component" value="Unassembled WGS sequence"/>
</dbReference>
<dbReference type="OrthoDB" id="9773014at2"/>
<feature type="transmembrane region" description="Helical" evidence="1">
    <location>
        <begin position="623"/>
        <end position="646"/>
    </location>
</feature>
<dbReference type="Gene3D" id="3.40.50.12140">
    <property type="entry name" value="Domain of unknown function DUF4159"/>
    <property type="match status" value="1"/>
</dbReference>
<dbReference type="Gene3D" id="3.40.50.880">
    <property type="match status" value="1"/>
</dbReference>
<dbReference type="EMBL" id="SPKJ01000005">
    <property type="protein sequence ID" value="MYZ46727.1"/>
    <property type="molecule type" value="Genomic_DNA"/>
</dbReference>
<dbReference type="InterPro" id="IPR011933">
    <property type="entry name" value="Double_TM_dom"/>
</dbReference>
<evidence type="ECO:0000259" key="2">
    <source>
        <dbReference type="Pfam" id="PF07584"/>
    </source>
</evidence>
<dbReference type="NCBIfam" id="TIGR02226">
    <property type="entry name" value="two_anch"/>
    <property type="match status" value="1"/>
</dbReference>
<feature type="transmembrane region" description="Helical" evidence="1">
    <location>
        <begin position="59"/>
        <end position="77"/>
    </location>
</feature>
<feature type="domain" description="Aerotolerance regulator N-terminal" evidence="2">
    <location>
        <begin position="6"/>
        <end position="79"/>
    </location>
</feature>
<dbReference type="PANTHER" id="PTHR37464">
    <property type="entry name" value="BLL2463 PROTEIN"/>
    <property type="match status" value="1"/>
</dbReference>
<keyword evidence="1" id="KW-1133">Transmembrane helix</keyword>
<accession>A0A964T2H2</accession>
<evidence type="ECO:0000256" key="1">
    <source>
        <dbReference type="SAM" id="Phobius"/>
    </source>
</evidence>
<keyword evidence="5" id="KW-1185">Reference proteome</keyword>
<organism evidence="4 5">
    <name type="scientific">Propylenella binzhouense</name>
    <dbReference type="NCBI Taxonomy" id="2555902"/>
    <lineage>
        <taxon>Bacteria</taxon>
        <taxon>Pseudomonadati</taxon>
        <taxon>Pseudomonadota</taxon>
        <taxon>Alphaproteobacteria</taxon>
        <taxon>Hyphomicrobiales</taxon>
        <taxon>Propylenellaceae</taxon>
        <taxon>Propylenella</taxon>
    </lineage>
</organism>
<comment type="caution">
    <text evidence="4">The sequence shown here is derived from an EMBL/GenBank/DDBJ whole genome shotgun (WGS) entry which is preliminary data.</text>
</comment>
<dbReference type="PANTHER" id="PTHR37464:SF1">
    <property type="entry name" value="BLL2463 PROTEIN"/>
    <property type="match status" value="1"/>
</dbReference>
<dbReference type="RefSeq" id="WP_161139066.1">
    <property type="nucleotide sequence ID" value="NZ_SPKJ01000005.1"/>
</dbReference>
<dbReference type="Pfam" id="PF13709">
    <property type="entry name" value="DUF4159"/>
    <property type="match status" value="1"/>
</dbReference>
<dbReference type="Pfam" id="PF07584">
    <property type="entry name" value="BatA"/>
    <property type="match status" value="1"/>
</dbReference>
<proteinExistence type="predicted"/>
<keyword evidence="1" id="KW-0812">Transmembrane</keyword>
<evidence type="ECO:0000313" key="4">
    <source>
        <dbReference type="EMBL" id="MYZ46727.1"/>
    </source>
</evidence>
<name>A0A964T2H2_9HYPH</name>
<dbReference type="CDD" id="cd03143">
    <property type="entry name" value="A4_beta-galactosidase_middle_domain"/>
    <property type="match status" value="1"/>
</dbReference>